<dbReference type="InterPro" id="IPR001433">
    <property type="entry name" value="OxRdtase_FAD/NAD-bd"/>
</dbReference>
<evidence type="ECO:0000256" key="3">
    <source>
        <dbReference type="ARBA" id="ARBA00038177"/>
    </source>
</evidence>
<dbReference type="SUPFAM" id="SSF63380">
    <property type="entry name" value="Riboflavin synthase domain-like"/>
    <property type="match status" value="1"/>
</dbReference>
<dbReference type="RefSeq" id="WP_189607297.1">
    <property type="nucleotide sequence ID" value="NZ_BMXR01000002.1"/>
</dbReference>
<name>A0A918K236_9GAMM</name>
<organism evidence="5 6">
    <name type="scientific">Saccharospirillum salsuginis</name>
    <dbReference type="NCBI Taxonomy" id="418750"/>
    <lineage>
        <taxon>Bacteria</taxon>
        <taxon>Pseudomonadati</taxon>
        <taxon>Pseudomonadota</taxon>
        <taxon>Gammaproteobacteria</taxon>
        <taxon>Oceanospirillales</taxon>
        <taxon>Saccharospirillaceae</taxon>
        <taxon>Saccharospirillum</taxon>
    </lineage>
</organism>
<dbReference type="PANTHER" id="PTHR47354:SF7">
    <property type="entry name" value="NAD(P)H-FLAVIN REDUCTASE"/>
    <property type="match status" value="1"/>
</dbReference>
<accession>A0A918K236</accession>
<proteinExistence type="inferred from homology"/>
<evidence type="ECO:0000313" key="6">
    <source>
        <dbReference type="Proteomes" id="UP000626148"/>
    </source>
</evidence>
<comment type="similarity">
    <text evidence="3">Belongs to the Fre/LuxG FAD/NAD(P) flavoprotein oxidoreductase family.</text>
</comment>
<dbReference type="Gene3D" id="3.40.50.80">
    <property type="entry name" value="Nucleotide-binding domain of ferredoxin-NADP reductase (FNR) module"/>
    <property type="match status" value="1"/>
</dbReference>
<dbReference type="PROSITE" id="PS51384">
    <property type="entry name" value="FAD_FR"/>
    <property type="match status" value="1"/>
</dbReference>
<dbReference type="GO" id="GO:0008218">
    <property type="term" value="P:bioluminescence"/>
    <property type="evidence" value="ECO:0007669"/>
    <property type="project" value="UniProtKB-KW"/>
</dbReference>
<evidence type="ECO:0000259" key="4">
    <source>
        <dbReference type="PROSITE" id="PS51384"/>
    </source>
</evidence>
<keyword evidence="1" id="KW-0560">Oxidoreductase</keyword>
<dbReference type="AlphaFoldDB" id="A0A918K236"/>
<dbReference type="PRINTS" id="PR00410">
    <property type="entry name" value="PHEHYDRXLASE"/>
</dbReference>
<dbReference type="InterPro" id="IPR017927">
    <property type="entry name" value="FAD-bd_FR_type"/>
</dbReference>
<protein>
    <recommendedName>
        <fullName evidence="4">FAD-binding FR-type domain-containing protein</fullName>
    </recommendedName>
</protein>
<dbReference type="PANTHER" id="PTHR47354">
    <property type="entry name" value="NADH OXIDOREDUCTASE HCR"/>
    <property type="match status" value="1"/>
</dbReference>
<dbReference type="SUPFAM" id="SSF52343">
    <property type="entry name" value="Ferredoxin reductase-like, C-terminal NADP-linked domain"/>
    <property type="match status" value="1"/>
</dbReference>
<dbReference type="Gene3D" id="2.40.30.10">
    <property type="entry name" value="Translation factors"/>
    <property type="match status" value="1"/>
</dbReference>
<keyword evidence="2" id="KW-0455">Luminescence</keyword>
<dbReference type="Proteomes" id="UP000626148">
    <property type="component" value="Unassembled WGS sequence"/>
</dbReference>
<feature type="domain" description="FAD-binding FR-type" evidence="4">
    <location>
        <begin position="4"/>
        <end position="99"/>
    </location>
</feature>
<reference evidence="5" key="1">
    <citation type="journal article" date="2014" name="Int. J. Syst. Evol. Microbiol.">
        <title>Complete genome sequence of Corynebacterium casei LMG S-19264T (=DSM 44701T), isolated from a smear-ripened cheese.</title>
        <authorList>
            <consortium name="US DOE Joint Genome Institute (JGI-PGF)"/>
            <person name="Walter F."/>
            <person name="Albersmeier A."/>
            <person name="Kalinowski J."/>
            <person name="Ruckert C."/>
        </authorList>
    </citation>
    <scope>NUCLEOTIDE SEQUENCE</scope>
    <source>
        <strain evidence="5">KCTC 22169</strain>
    </source>
</reference>
<evidence type="ECO:0000256" key="2">
    <source>
        <dbReference type="ARBA" id="ARBA00023223"/>
    </source>
</evidence>
<keyword evidence="6" id="KW-1185">Reference proteome</keyword>
<evidence type="ECO:0000313" key="5">
    <source>
        <dbReference type="EMBL" id="GGX44383.1"/>
    </source>
</evidence>
<dbReference type="GO" id="GO:0016491">
    <property type="term" value="F:oxidoreductase activity"/>
    <property type="evidence" value="ECO:0007669"/>
    <property type="project" value="UniProtKB-KW"/>
</dbReference>
<dbReference type="InterPro" id="IPR017938">
    <property type="entry name" value="Riboflavin_synthase-like_b-brl"/>
</dbReference>
<gene>
    <name evidence="5" type="ORF">GCM10007392_08960</name>
</gene>
<evidence type="ECO:0000256" key="1">
    <source>
        <dbReference type="ARBA" id="ARBA00023002"/>
    </source>
</evidence>
<dbReference type="Pfam" id="PF00175">
    <property type="entry name" value="NAD_binding_1"/>
    <property type="match status" value="1"/>
</dbReference>
<dbReference type="InterPro" id="IPR050415">
    <property type="entry name" value="MRET"/>
</dbReference>
<sequence length="245" mass="27098">MTEHALTTATLHDLKKLSGGVWLVQLKPLEPYPFEAGQHTELKIQGFNDLYYTIASAPDSPCIELHIQSGTPQADALIDWLKNADAVQLAPAAGDTRLTTLPDEAGPLLLIASGTGFSQVKSIAEDLMGHNSQRQIHLYWSGYRLSQLYMLQKAEAWADQHDNLHMSALISEHSHWEDKHQMLVHSILGDHSDLDRCQAICCGSPAMVYTVYDALCAEGLRPNAMLSDVFHYAPRPASEQQKQGV</sequence>
<dbReference type="InterPro" id="IPR039261">
    <property type="entry name" value="FNR_nucleotide-bd"/>
</dbReference>
<comment type="caution">
    <text evidence="5">The sequence shown here is derived from an EMBL/GenBank/DDBJ whole genome shotgun (WGS) entry which is preliminary data.</text>
</comment>
<reference evidence="5" key="2">
    <citation type="submission" date="2020-09" db="EMBL/GenBank/DDBJ databases">
        <authorList>
            <person name="Sun Q."/>
            <person name="Kim S."/>
        </authorList>
    </citation>
    <scope>NUCLEOTIDE SEQUENCE</scope>
    <source>
        <strain evidence="5">KCTC 22169</strain>
    </source>
</reference>
<dbReference type="EMBL" id="BMXR01000002">
    <property type="protein sequence ID" value="GGX44383.1"/>
    <property type="molecule type" value="Genomic_DNA"/>
</dbReference>